<evidence type="ECO:0000313" key="4">
    <source>
        <dbReference type="EMBL" id="CAK5272409.1"/>
    </source>
</evidence>
<protein>
    <submittedName>
        <fullName evidence="4">Uncharacterized protein</fullName>
    </submittedName>
</protein>
<name>A0AAD2K1N7_9AGAR</name>
<keyword evidence="2" id="KW-0472">Membrane</keyword>
<feature type="region of interest" description="Disordered" evidence="1">
    <location>
        <begin position="238"/>
        <end position="283"/>
    </location>
</feature>
<feature type="transmembrane region" description="Helical" evidence="2">
    <location>
        <begin position="180"/>
        <end position="204"/>
    </location>
</feature>
<keyword evidence="2" id="KW-0812">Transmembrane</keyword>
<accession>A0AAD2K1N7</accession>
<keyword evidence="3" id="KW-0732">Signal</keyword>
<gene>
    <name evidence="4" type="ORF">MYCIT1_LOCUS18045</name>
</gene>
<organism evidence="4 5">
    <name type="scientific">Mycena citricolor</name>
    <dbReference type="NCBI Taxonomy" id="2018698"/>
    <lineage>
        <taxon>Eukaryota</taxon>
        <taxon>Fungi</taxon>
        <taxon>Dikarya</taxon>
        <taxon>Basidiomycota</taxon>
        <taxon>Agaricomycotina</taxon>
        <taxon>Agaricomycetes</taxon>
        <taxon>Agaricomycetidae</taxon>
        <taxon>Agaricales</taxon>
        <taxon>Marasmiineae</taxon>
        <taxon>Mycenaceae</taxon>
        <taxon>Mycena</taxon>
    </lineage>
</organism>
<evidence type="ECO:0000256" key="3">
    <source>
        <dbReference type="SAM" id="SignalP"/>
    </source>
</evidence>
<reference evidence="4" key="1">
    <citation type="submission" date="2023-11" db="EMBL/GenBank/DDBJ databases">
        <authorList>
            <person name="De Vega J J."/>
            <person name="De Vega J J."/>
        </authorList>
    </citation>
    <scope>NUCLEOTIDE SEQUENCE</scope>
</reference>
<dbReference type="AlphaFoldDB" id="A0AAD2K1N7"/>
<feature type="compositionally biased region" description="Polar residues" evidence="1">
    <location>
        <begin position="383"/>
        <end position="402"/>
    </location>
</feature>
<evidence type="ECO:0000256" key="1">
    <source>
        <dbReference type="SAM" id="MobiDB-lite"/>
    </source>
</evidence>
<sequence>MLPFFFHQIPNRQSYLPFVTLFLLLLRPVTALVFAPLNNSSTFLTGESVTLDWTLDGSEPAGGWQLWYHETGVSMEVANVNPGRTSATFPFPGSASGTFQARDGTAIFATSDLASASNPGSASFSLTATRTFSAEITSGATSSASNGVTLSSVFPSSSASVTPSTSSVAAASNSTARTQAILGAIVGTLAVIFIIVMVWVIFLIRRRRRHQTLTFNNEDAEKDSSRSTMPSSISLIASSLESPSRSNSTRTIMTASEPSSPPRSSRASTPLPAVPEPEPASADARRQLYLSSQLEKLRTGPTSNETGSLTFPPLSAVPSDTVASDVAPHAHGGTSDADQLPAIPARGISPGKRDVFLSQQLGKLDVPRTSRPTSHGASIAFSPLSSVPSESAASENEPQSGATVRRTSTVTSSELASPILFRRPTVDEVVRSLPALPRAAGPSW</sequence>
<feature type="chain" id="PRO_5042144049" evidence="3">
    <location>
        <begin position="32"/>
        <end position="444"/>
    </location>
</feature>
<feature type="compositionally biased region" description="Low complexity" evidence="1">
    <location>
        <begin position="403"/>
        <end position="413"/>
    </location>
</feature>
<evidence type="ECO:0000256" key="2">
    <source>
        <dbReference type="SAM" id="Phobius"/>
    </source>
</evidence>
<feature type="compositionally biased region" description="Polar residues" evidence="1">
    <location>
        <begin position="296"/>
        <end position="309"/>
    </location>
</feature>
<comment type="caution">
    <text evidence="4">The sequence shown here is derived from an EMBL/GenBank/DDBJ whole genome shotgun (WGS) entry which is preliminary data.</text>
</comment>
<feature type="region of interest" description="Disordered" evidence="1">
    <location>
        <begin position="364"/>
        <end position="413"/>
    </location>
</feature>
<dbReference type="CDD" id="cd12087">
    <property type="entry name" value="TM_EGFR-like"/>
    <property type="match status" value="1"/>
</dbReference>
<dbReference type="Proteomes" id="UP001295794">
    <property type="component" value="Unassembled WGS sequence"/>
</dbReference>
<feature type="compositionally biased region" description="Low complexity" evidence="1">
    <location>
        <begin position="254"/>
        <end position="270"/>
    </location>
</feature>
<dbReference type="EMBL" id="CAVNYO010000181">
    <property type="protein sequence ID" value="CAK5272409.1"/>
    <property type="molecule type" value="Genomic_DNA"/>
</dbReference>
<feature type="signal peptide" evidence="3">
    <location>
        <begin position="1"/>
        <end position="31"/>
    </location>
</feature>
<proteinExistence type="predicted"/>
<evidence type="ECO:0000313" key="5">
    <source>
        <dbReference type="Proteomes" id="UP001295794"/>
    </source>
</evidence>
<keyword evidence="5" id="KW-1185">Reference proteome</keyword>
<feature type="region of interest" description="Disordered" evidence="1">
    <location>
        <begin position="296"/>
        <end position="348"/>
    </location>
</feature>
<keyword evidence="2" id="KW-1133">Transmembrane helix</keyword>